<dbReference type="AlphaFoldDB" id="A0A392SKS9"/>
<organism evidence="1 2">
    <name type="scientific">Trifolium medium</name>
    <dbReference type="NCBI Taxonomy" id="97028"/>
    <lineage>
        <taxon>Eukaryota</taxon>
        <taxon>Viridiplantae</taxon>
        <taxon>Streptophyta</taxon>
        <taxon>Embryophyta</taxon>
        <taxon>Tracheophyta</taxon>
        <taxon>Spermatophyta</taxon>
        <taxon>Magnoliopsida</taxon>
        <taxon>eudicotyledons</taxon>
        <taxon>Gunneridae</taxon>
        <taxon>Pentapetalae</taxon>
        <taxon>rosids</taxon>
        <taxon>fabids</taxon>
        <taxon>Fabales</taxon>
        <taxon>Fabaceae</taxon>
        <taxon>Papilionoideae</taxon>
        <taxon>50 kb inversion clade</taxon>
        <taxon>NPAAA clade</taxon>
        <taxon>Hologalegina</taxon>
        <taxon>IRL clade</taxon>
        <taxon>Trifolieae</taxon>
        <taxon>Trifolium</taxon>
    </lineage>
</organism>
<keyword evidence="2" id="KW-1185">Reference proteome</keyword>
<reference evidence="1 2" key="1">
    <citation type="journal article" date="2018" name="Front. Plant Sci.">
        <title>Red Clover (Trifolium pratense) and Zigzag Clover (T. medium) - A Picture of Genomic Similarities and Differences.</title>
        <authorList>
            <person name="Dluhosova J."/>
            <person name="Istvanek J."/>
            <person name="Nedelnik J."/>
            <person name="Repkova J."/>
        </authorList>
    </citation>
    <scope>NUCLEOTIDE SEQUENCE [LARGE SCALE GENOMIC DNA]</scope>
    <source>
        <strain evidence="2">cv. 10/8</strain>
        <tissue evidence="1">Leaf</tissue>
    </source>
</reference>
<evidence type="ECO:0000313" key="2">
    <source>
        <dbReference type="Proteomes" id="UP000265520"/>
    </source>
</evidence>
<feature type="non-terminal residue" evidence="1">
    <location>
        <position position="69"/>
    </location>
</feature>
<dbReference type="Proteomes" id="UP000265520">
    <property type="component" value="Unassembled WGS sequence"/>
</dbReference>
<proteinExistence type="predicted"/>
<evidence type="ECO:0000313" key="1">
    <source>
        <dbReference type="EMBL" id="MCI49269.1"/>
    </source>
</evidence>
<dbReference type="EMBL" id="LXQA010398746">
    <property type="protein sequence ID" value="MCI49269.1"/>
    <property type="molecule type" value="Genomic_DNA"/>
</dbReference>
<protein>
    <submittedName>
        <fullName evidence="1">Uncharacterized protein</fullName>
    </submittedName>
</protein>
<name>A0A392SKS9_9FABA</name>
<sequence>MIAWSLWQNRNSCVWNGVKNSAKEVAMKATFLLEEWRAVNNLQQHSNLTASIITGNRESAVAVNHSQAI</sequence>
<accession>A0A392SKS9</accession>
<comment type="caution">
    <text evidence="1">The sequence shown here is derived from an EMBL/GenBank/DDBJ whole genome shotgun (WGS) entry which is preliminary data.</text>
</comment>